<comment type="caution">
    <text evidence="2">The sequence shown here is derived from an EMBL/GenBank/DDBJ whole genome shotgun (WGS) entry which is preliminary data.</text>
</comment>
<dbReference type="Proteomes" id="UP000321580">
    <property type="component" value="Unassembled WGS sequence"/>
</dbReference>
<dbReference type="Gene3D" id="1.25.40.10">
    <property type="entry name" value="Tetratricopeptide repeat domain"/>
    <property type="match status" value="1"/>
</dbReference>
<dbReference type="SUPFAM" id="SSF48452">
    <property type="entry name" value="TPR-like"/>
    <property type="match status" value="1"/>
</dbReference>
<dbReference type="EMBL" id="VOOR01000008">
    <property type="protein sequence ID" value="TXB66286.1"/>
    <property type="molecule type" value="Genomic_DNA"/>
</dbReference>
<keyword evidence="3" id="KW-1185">Reference proteome</keyword>
<sequence>MKKLLSPIFTLLALALVTAPALAQIQTPAPSPAAMVQQTVGLTDVSVSYSSPGVKGREVFGDLVPYGKVWRFGANSATKFSFSKDVVVGGVEMPAGDYAVLCTPAKDSWSLMFYPYESGNWGSYMDKTPAGKVAVEPMMSKEMVERLRFTIENAEMNSADIVFAWADTKVSIPVEVHTEKQVAASIDKVMSGPSKNDYYAAASYYHDSGKDLEQALEWINKATEGDNPMFWQVRRKALILADLGKKKDAIDAAKMSMELAKKAGNDDYVRMNKASIEEWSK</sequence>
<evidence type="ECO:0000313" key="2">
    <source>
        <dbReference type="EMBL" id="TXB66286.1"/>
    </source>
</evidence>
<dbReference type="OrthoDB" id="187854at2"/>
<name>A0A5C6RUU5_9BACT</name>
<reference evidence="2 3" key="1">
    <citation type="submission" date="2019-08" db="EMBL/GenBank/DDBJ databases">
        <title>Genome of Phaeodactylibacter luteus.</title>
        <authorList>
            <person name="Bowman J.P."/>
        </authorList>
    </citation>
    <scope>NUCLEOTIDE SEQUENCE [LARGE SCALE GENOMIC DNA]</scope>
    <source>
        <strain evidence="2 3">KCTC 42180</strain>
    </source>
</reference>
<dbReference type="InterPro" id="IPR021314">
    <property type="entry name" value="DUF2911"/>
</dbReference>
<organism evidence="2 3">
    <name type="scientific">Phaeodactylibacter luteus</name>
    <dbReference type="NCBI Taxonomy" id="1564516"/>
    <lineage>
        <taxon>Bacteria</taxon>
        <taxon>Pseudomonadati</taxon>
        <taxon>Bacteroidota</taxon>
        <taxon>Saprospiria</taxon>
        <taxon>Saprospirales</taxon>
        <taxon>Haliscomenobacteraceae</taxon>
        <taxon>Phaeodactylibacter</taxon>
    </lineage>
</organism>
<evidence type="ECO:0000256" key="1">
    <source>
        <dbReference type="SAM" id="SignalP"/>
    </source>
</evidence>
<dbReference type="AlphaFoldDB" id="A0A5C6RUU5"/>
<dbReference type="Pfam" id="PF11138">
    <property type="entry name" value="DUF2911"/>
    <property type="match status" value="1"/>
</dbReference>
<accession>A0A5C6RUU5</accession>
<proteinExistence type="predicted"/>
<keyword evidence="1" id="KW-0732">Signal</keyword>
<protein>
    <submittedName>
        <fullName evidence="2">DUF2911 domain-containing protein</fullName>
    </submittedName>
</protein>
<evidence type="ECO:0000313" key="3">
    <source>
        <dbReference type="Proteomes" id="UP000321580"/>
    </source>
</evidence>
<gene>
    <name evidence="2" type="ORF">FRY97_05595</name>
</gene>
<feature type="chain" id="PRO_5022789793" evidence="1">
    <location>
        <begin position="24"/>
        <end position="281"/>
    </location>
</feature>
<feature type="signal peptide" evidence="1">
    <location>
        <begin position="1"/>
        <end position="23"/>
    </location>
</feature>
<dbReference type="InterPro" id="IPR011990">
    <property type="entry name" value="TPR-like_helical_dom_sf"/>
</dbReference>
<dbReference type="RefSeq" id="WP_147166455.1">
    <property type="nucleotide sequence ID" value="NZ_VOOR01000008.1"/>
</dbReference>